<name>A0A2H5Y7Z4_9CHLR</name>
<feature type="transmembrane region" description="Helical" evidence="1">
    <location>
        <begin position="6"/>
        <end position="24"/>
    </location>
</feature>
<accession>A0A2H5Y7Z4</accession>
<reference evidence="3" key="1">
    <citation type="submission" date="2017-09" db="EMBL/GenBank/DDBJ databases">
        <title>Metaegenomics of thermophilic ammonia-oxidizing enrichment culture.</title>
        <authorList>
            <person name="Kato S."/>
            <person name="Suzuki K."/>
        </authorList>
    </citation>
    <scope>NUCLEOTIDE SEQUENCE [LARGE SCALE GENOMIC DNA]</scope>
</reference>
<gene>
    <name evidence="2" type="ORF">HRbin22_01832</name>
</gene>
<evidence type="ECO:0000256" key="1">
    <source>
        <dbReference type="SAM" id="Phobius"/>
    </source>
</evidence>
<dbReference type="EMBL" id="BEHY01000051">
    <property type="protein sequence ID" value="GBD09575.1"/>
    <property type="molecule type" value="Genomic_DNA"/>
</dbReference>
<protein>
    <recommendedName>
        <fullName evidence="4">PAS domain-containing sensor histidine kinase</fullName>
    </recommendedName>
</protein>
<keyword evidence="1" id="KW-0472">Membrane</keyword>
<evidence type="ECO:0000313" key="3">
    <source>
        <dbReference type="Proteomes" id="UP000236642"/>
    </source>
</evidence>
<sequence length="91" mass="10461">MGTVELRLALLGLVIYTFLILWLGRWSARWEARRIRPDMERAPLGFLRLFPDGRYAEANPAARQLLRLPSASGRLPDTGWRLLLEEDTRAA</sequence>
<evidence type="ECO:0008006" key="4">
    <source>
        <dbReference type="Google" id="ProtNLM"/>
    </source>
</evidence>
<dbReference type="AlphaFoldDB" id="A0A2H5Y7Z4"/>
<organism evidence="2 3">
    <name type="scientific">Candidatus Thermoflexus japonica</name>
    <dbReference type="NCBI Taxonomy" id="2035417"/>
    <lineage>
        <taxon>Bacteria</taxon>
        <taxon>Bacillati</taxon>
        <taxon>Chloroflexota</taxon>
        <taxon>Thermoflexia</taxon>
        <taxon>Thermoflexales</taxon>
        <taxon>Thermoflexaceae</taxon>
        <taxon>Thermoflexus</taxon>
    </lineage>
</organism>
<keyword evidence="1" id="KW-1133">Transmembrane helix</keyword>
<proteinExistence type="predicted"/>
<keyword evidence="1" id="KW-0812">Transmembrane</keyword>
<dbReference type="Proteomes" id="UP000236642">
    <property type="component" value="Unassembled WGS sequence"/>
</dbReference>
<evidence type="ECO:0000313" key="2">
    <source>
        <dbReference type="EMBL" id="GBD09575.1"/>
    </source>
</evidence>
<comment type="caution">
    <text evidence="2">The sequence shown here is derived from an EMBL/GenBank/DDBJ whole genome shotgun (WGS) entry which is preliminary data.</text>
</comment>